<organism evidence="1 2">
    <name type="scientific">Cryptotermes secundus</name>
    <dbReference type="NCBI Taxonomy" id="105785"/>
    <lineage>
        <taxon>Eukaryota</taxon>
        <taxon>Metazoa</taxon>
        <taxon>Ecdysozoa</taxon>
        <taxon>Arthropoda</taxon>
        <taxon>Hexapoda</taxon>
        <taxon>Insecta</taxon>
        <taxon>Pterygota</taxon>
        <taxon>Neoptera</taxon>
        <taxon>Polyneoptera</taxon>
        <taxon>Dictyoptera</taxon>
        <taxon>Blattodea</taxon>
        <taxon>Blattoidea</taxon>
        <taxon>Termitoidae</taxon>
        <taxon>Kalotermitidae</taxon>
        <taxon>Cryptotermitinae</taxon>
        <taxon>Cryptotermes</taxon>
    </lineage>
</organism>
<sequence>MPAGTCQLLEPISTRPVPVPGTIITRPSAMWRSNNRAIRQVRLLQYLSETVRTGHVRQGFGIPRSETAPR</sequence>
<gene>
    <name evidence="1" type="ORF">B7P43_G10876</name>
</gene>
<reference evidence="1 2" key="1">
    <citation type="submission" date="2017-12" db="EMBL/GenBank/DDBJ databases">
        <title>Hemimetabolous genomes reveal molecular basis of termite eusociality.</title>
        <authorList>
            <person name="Harrison M.C."/>
            <person name="Jongepier E."/>
            <person name="Robertson H.M."/>
            <person name="Arning N."/>
            <person name="Bitard-Feildel T."/>
            <person name="Chao H."/>
            <person name="Childers C.P."/>
            <person name="Dinh H."/>
            <person name="Doddapaneni H."/>
            <person name="Dugan S."/>
            <person name="Gowin J."/>
            <person name="Greiner C."/>
            <person name="Han Y."/>
            <person name="Hu H."/>
            <person name="Hughes D.S.T."/>
            <person name="Huylmans A.-K."/>
            <person name="Kemena C."/>
            <person name="Kremer L.P.M."/>
            <person name="Lee S.L."/>
            <person name="Lopez-Ezquerra A."/>
            <person name="Mallet L."/>
            <person name="Monroy-Kuhn J.M."/>
            <person name="Moser A."/>
            <person name="Murali S.C."/>
            <person name="Muzny D.M."/>
            <person name="Otani S."/>
            <person name="Piulachs M.-D."/>
            <person name="Poelchau M."/>
            <person name="Qu J."/>
            <person name="Schaub F."/>
            <person name="Wada-Katsumata A."/>
            <person name="Worley K.C."/>
            <person name="Xie Q."/>
            <person name="Ylla G."/>
            <person name="Poulsen M."/>
            <person name="Gibbs R.A."/>
            <person name="Schal C."/>
            <person name="Richards S."/>
            <person name="Belles X."/>
            <person name="Korb J."/>
            <person name="Bornberg-Bauer E."/>
        </authorList>
    </citation>
    <scope>NUCLEOTIDE SEQUENCE [LARGE SCALE GENOMIC DNA]</scope>
    <source>
        <tissue evidence="1">Whole body</tissue>
    </source>
</reference>
<accession>A0A2J7QPJ2</accession>
<name>A0A2J7QPJ2_9NEOP</name>
<dbReference type="EMBL" id="NEVH01012089">
    <property type="protein sequence ID" value="PNF30500.1"/>
    <property type="molecule type" value="Genomic_DNA"/>
</dbReference>
<evidence type="ECO:0000313" key="2">
    <source>
        <dbReference type="Proteomes" id="UP000235965"/>
    </source>
</evidence>
<dbReference type="AlphaFoldDB" id="A0A2J7QPJ2"/>
<evidence type="ECO:0000313" key="1">
    <source>
        <dbReference type="EMBL" id="PNF30500.1"/>
    </source>
</evidence>
<keyword evidence="2" id="KW-1185">Reference proteome</keyword>
<proteinExistence type="predicted"/>
<comment type="caution">
    <text evidence="1">The sequence shown here is derived from an EMBL/GenBank/DDBJ whole genome shotgun (WGS) entry which is preliminary data.</text>
</comment>
<protein>
    <submittedName>
        <fullName evidence="1">Uncharacterized protein</fullName>
    </submittedName>
</protein>
<dbReference type="InParanoid" id="A0A2J7QPJ2"/>
<dbReference type="Proteomes" id="UP000235965">
    <property type="component" value="Unassembled WGS sequence"/>
</dbReference>